<dbReference type="Gene3D" id="3.40.50.410">
    <property type="entry name" value="von Willebrand factor, type A domain"/>
    <property type="match status" value="1"/>
</dbReference>
<protein>
    <recommendedName>
        <fullName evidence="6">VWFA domain-containing protein</fullName>
    </recommendedName>
</protein>
<name>A0A2P6N7E1_9EUKA</name>
<feature type="compositionally biased region" description="Low complexity" evidence="1">
    <location>
        <begin position="1398"/>
        <end position="1407"/>
    </location>
</feature>
<dbReference type="STRING" id="1890364.A0A2P6N7E1"/>
<evidence type="ECO:0000256" key="1">
    <source>
        <dbReference type="SAM" id="MobiDB-lite"/>
    </source>
</evidence>
<evidence type="ECO:0000313" key="4">
    <source>
        <dbReference type="EMBL" id="PRP79868.1"/>
    </source>
</evidence>
<dbReference type="OrthoDB" id="30900at2759"/>
<dbReference type="Pfam" id="PF08487">
    <property type="entry name" value="VIT"/>
    <property type="match status" value="1"/>
</dbReference>
<feature type="domain" description="VIT" evidence="3">
    <location>
        <begin position="31"/>
        <end position="159"/>
    </location>
</feature>
<feature type="region of interest" description="Disordered" evidence="1">
    <location>
        <begin position="890"/>
        <end position="983"/>
    </location>
</feature>
<evidence type="ECO:0008006" key="6">
    <source>
        <dbReference type="Google" id="ProtNLM"/>
    </source>
</evidence>
<dbReference type="PANTHER" id="PTHR45737:SF6">
    <property type="entry name" value="VON WILLEBRAND FACTOR A DOMAIN-CONTAINING PROTEIN 5A"/>
    <property type="match status" value="1"/>
</dbReference>
<dbReference type="Pfam" id="PF13768">
    <property type="entry name" value="VWA_3"/>
    <property type="match status" value="1"/>
</dbReference>
<feature type="compositionally biased region" description="Acidic residues" evidence="1">
    <location>
        <begin position="1417"/>
        <end position="1426"/>
    </location>
</feature>
<organism evidence="4 5">
    <name type="scientific">Planoprotostelium fungivorum</name>
    <dbReference type="NCBI Taxonomy" id="1890364"/>
    <lineage>
        <taxon>Eukaryota</taxon>
        <taxon>Amoebozoa</taxon>
        <taxon>Evosea</taxon>
        <taxon>Variosea</taxon>
        <taxon>Cavosteliida</taxon>
        <taxon>Cavosteliaceae</taxon>
        <taxon>Planoprotostelium</taxon>
    </lineage>
</organism>
<feature type="compositionally biased region" description="Low complexity" evidence="1">
    <location>
        <begin position="1195"/>
        <end position="1208"/>
    </location>
</feature>
<dbReference type="SMART" id="SM00327">
    <property type="entry name" value="VWA"/>
    <property type="match status" value="1"/>
</dbReference>
<dbReference type="EMBL" id="MDYQ01000168">
    <property type="protein sequence ID" value="PRP79868.1"/>
    <property type="molecule type" value="Genomic_DNA"/>
</dbReference>
<dbReference type="PROSITE" id="PS51468">
    <property type="entry name" value="VIT"/>
    <property type="match status" value="1"/>
</dbReference>
<reference evidence="4 5" key="1">
    <citation type="journal article" date="2018" name="Genome Biol. Evol.">
        <title>Multiple Roots of Fruiting Body Formation in Amoebozoa.</title>
        <authorList>
            <person name="Hillmann F."/>
            <person name="Forbes G."/>
            <person name="Novohradska S."/>
            <person name="Ferling I."/>
            <person name="Riege K."/>
            <person name="Groth M."/>
            <person name="Westermann M."/>
            <person name="Marz M."/>
            <person name="Spaller T."/>
            <person name="Winckler T."/>
            <person name="Schaap P."/>
            <person name="Glockner G."/>
        </authorList>
    </citation>
    <scope>NUCLEOTIDE SEQUENCE [LARGE SCALE GENOMIC DNA]</scope>
    <source>
        <strain evidence="4 5">Jena</strain>
    </source>
</reference>
<feature type="domain" description="VWFA" evidence="2">
    <location>
        <begin position="258"/>
        <end position="429"/>
    </location>
</feature>
<accession>A0A2P6N7E1</accession>
<evidence type="ECO:0000259" key="2">
    <source>
        <dbReference type="PROSITE" id="PS50234"/>
    </source>
</evidence>
<feature type="compositionally biased region" description="Basic residues" evidence="1">
    <location>
        <begin position="937"/>
        <end position="946"/>
    </location>
</feature>
<dbReference type="InterPro" id="IPR013694">
    <property type="entry name" value="VIT"/>
</dbReference>
<feature type="compositionally biased region" description="Polar residues" evidence="1">
    <location>
        <begin position="1002"/>
        <end position="1038"/>
    </location>
</feature>
<feature type="compositionally biased region" description="Low complexity" evidence="1">
    <location>
        <begin position="1215"/>
        <end position="1236"/>
    </location>
</feature>
<comment type="caution">
    <text evidence="4">The sequence shown here is derived from an EMBL/GenBank/DDBJ whole genome shotgun (WGS) entry which is preliminary data.</text>
</comment>
<keyword evidence="5" id="KW-1185">Reference proteome</keyword>
<feature type="region of interest" description="Disordered" evidence="1">
    <location>
        <begin position="1364"/>
        <end position="1431"/>
    </location>
</feature>
<dbReference type="InParanoid" id="A0A2P6N7E1"/>
<feature type="region of interest" description="Disordered" evidence="1">
    <location>
        <begin position="998"/>
        <end position="1038"/>
    </location>
</feature>
<feature type="region of interest" description="Disordered" evidence="1">
    <location>
        <begin position="1194"/>
        <end position="1326"/>
    </location>
</feature>
<dbReference type="Proteomes" id="UP000241769">
    <property type="component" value="Unassembled WGS sequence"/>
</dbReference>
<feature type="compositionally biased region" description="Low complexity" evidence="1">
    <location>
        <begin position="1249"/>
        <end position="1265"/>
    </location>
</feature>
<dbReference type="SUPFAM" id="SSF53300">
    <property type="entry name" value="vWA-like"/>
    <property type="match status" value="1"/>
</dbReference>
<feature type="compositionally biased region" description="Polar residues" evidence="1">
    <location>
        <begin position="890"/>
        <end position="902"/>
    </location>
</feature>
<dbReference type="SMART" id="SM00609">
    <property type="entry name" value="VIT"/>
    <property type="match status" value="1"/>
</dbReference>
<evidence type="ECO:0000259" key="3">
    <source>
        <dbReference type="PROSITE" id="PS51468"/>
    </source>
</evidence>
<sequence length="1665" mass="182821">MKRESCTWLAEPGSINRTDLMLSAANTPKQKITHNHHGYTSSQNLTQISSSINAAIQDLTARVTVTQEFHNTSESPQEITYIYSLPERATVSSFHADVDGRIVRGVIAPKKKAEERYNDALASGRNAYLSQQVSSGQFKCSVGSLAAGKKVKLVFTYVMELSFTDNMIDFTLPPHTNTSHEVLFAASLSTTSPVLKVHNSTPSGSIPPNHEFHLIITVKDVFGPIGSVEIEPEGSAVAAFQFHPDMTEAEDDEEVNCEVIFLIDCSGSMSGDPMRSVNSTMSLLLRGLPPTCHFNIIDFGSGSRSLFESSVPYNKENFDKAMEANKRRSADMGGTELYQPLQKILKREPLEGMSRQIFLLTDGEVDRSEECIRLAERDSHLTRIFTFGIGSGVDRNLVTQIAKKSNGRCEMINSSNMEEAVMRQMNHALKPALTELRMEWAGWKPSEKISSSPYHLPPLFSGDHVMVYLHLNREDVSMAKIIEGTLKGKNGKKDFSQKITLDLSTATKPSREELVLTKLYGRSVIDSLQSGRSYLHLPDGKLADSNSDIAASIEKISLSTGVLSQYTSFIAVDDQADTTSDQATNLVEISSSSITLARRSPTSSSSDCDEEDECEGNSLFDQNDALESIGATLRTLSQTIQTQSMKLECCDMLEEIEMPKKRQSAKPSFMPAAKSKSQSIDGSFEESVVSYLKGMSVSQIKANKLFGSHFVLFLTAVVLAYLEAKMQDSKGVWSLAQRKAKNWLKKESAAKGMDLVKMTEEAQSVVSKSYQLKTEELQRVNILEVDKSLVARSLVGTSKKMESPNSASESFPTNPQNIMTHSLSGQTTNSFDARSSFGSVGSAVSSDIDFDDLLSIKPSKIAATNSTGSFDVLGINEVFGLSSSVDIPPSTAVTDHLSPQNRSRSKTLEGRSSHNPIFSFEDDNVPAATGQPVEKIKNRKKSKSFLKKKETNSASEGEGPVPNLMDSDVEETTPAPMKRRESFMDKMRSFNTEMKSKKITAAHTNSWNHSKKAGTTTSPQSNGQAFTSEHQSSRTTDYYSLPSHWTAADTDPSTLDSQEELSKLDESATQWVQKLKKATKSRLFTLINNTSRSILSQQSGNETKGKWRRKPPNLISYSTSCQFGVEGKVSPEGTVSFSVDGATSNLVLWWTENHETGIPLCGFTMSEDLKRVIAVQLDLRYNDRFCDMKFEFTDPSSGPSTISRRSSTASMDNAARLSRSSSTSSLGSASVTGSESLPPATPPENTYISESPCSFTSPSSVLSPPNGEHTPRGRASLSNDPPSTPLSSELKNMDMKGFKVSTYDASVGGKDSDSSDEEEEEEENRKKALFRGIKFQEATEQAAPADAETLKNATAFLRMASPGAVAAPTRRRAVKISSPAETRTSTTPPKPTIASPLNTKTNVVTKNTPPPSQSTDFDSDRDPEDSDKDKTLLKTDQEVNQLSKQLMSNALKLLEAGNFVEALKNVDKTLQLLVSHQNPREKQMEVKFSVLYKHALNFLIARSEIQDPTEIASLTRNLADVLLPKPRHRIICIRMAIKANGDVSNFGIAARFIQVLLPHNLVDHSKLEAMYAHCKAKDFVDASCKERQCPQCERSNPGGQVDCSHCHCPLNTVCYKKLTPITSSTLYRCDYCDAVLCKEVGEKEIKCCICGIGNLNERPISTHSE</sequence>
<gene>
    <name evidence="4" type="ORF">PROFUN_12480</name>
</gene>
<dbReference type="PANTHER" id="PTHR45737">
    <property type="entry name" value="VON WILLEBRAND FACTOR A DOMAIN-CONTAINING PROTEIN 5A"/>
    <property type="match status" value="1"/>
</dbReference>
<dbReference type="InterPro" id="IPR036465">
    <property type="entry name" value="vWFA_dom_sf"/>
</dbReference>
<proteinExistence type="predicted"/>
<dbReference type="InterPro" id="IPR002035">
    <property type="entry name" value="VWF_A"/>
</dbReference>
<dbReference type="PROSITE" id="PS50234">
    <property type="entry name" value="VWFA"/>
    <property type="match status" value="1"/>
</dbReference>
<feature type="compositionally biased region" description="Polar residues" evidence="1">
    <location>
        <begin position="1276"/>
        <end position="1290"/>
    </location>
</feature>
<evidence type="ECO:0000313" key="5">
    <source>
        <dbReference type="Proteomes" id="UP000241769"/>
    </source>
</evidence>